<evidence type="ECO:0000313" key="4">
    <source>
        <dbReference type="Proteomes" id="UP000245783"/>
    </source>
</evidence>
<accession>A0A316VQG6</accession>
<reference evidence="3 4" key="1">
    <citation type="journal article" date="2018" name="Mol. Biol. Evol.">
        <title>Broad Genomic Sampling Reveals a Smut Pathogenic Ancestry of the Fungal Clade Ustilaginomycotina.</title>
        <authorList>
            <person name="Kijpornyongpan T."/>
            <person name="Mondo S.J."/>
            <person name="Barry K."/>
            <person name="Sandor L."/>
            <person name="Lee J."/>
            <person name="Lipzen A."/>
            <person name="Pangilinan J."/>
            <person name="LaButti K."/>
            <person name="Hainaut M."/>
            <person name="Henrissat B."/>
            <person name="Grigoriev I.V."/>
            <person name="Spatafora J.W."/>
            <person name="Aime M.C."/>
        </authorList>
    </citation>
    <scope>NUCLEOTIDE SEQUENCE [LARGE SCALE GENOMIC DNA]</scope>
    <source>
        <strain evidence="3 4">MCA 4658</strain>
    </source>
</reference>
<gene>
    <name evidence="3" type="ORF">IE81DRAFT_256700</name>
</gene>
<evidence type="ECO:0000313" key="3">
    <source>
        <dbReference type="EMBL" id="PWN39836.1"/>
    </source>
</evidence>
<keyword evidence="2" id="KW-0732">Signal</keyword>
<dbReference type="RefSeq" id="XP_025366996.1">
    <property type="nucleotide sequence ID" value="XM_025511356.1"/>
</dbReference>
<proteinExistence type="predicted"/>
<organism evidence="3 4">
    <name type="scientific">Ceraceosorus guamensis</name>
    <dbReference type="NCBI Taxonomy" id="1522189"/>
    <lineage>
        <taxon>Eukaryota</taxon>
        <taxon>Fungi</taxon>
        <taxon>Dikarya</taxon>
        <taxon>Basidiomycota</taxon>
        <taxon>Ustilaginomycotina</taxon>
        <taxon>Exobasidiomycetes</taxon>
        <taxon>Ceraceosorales</taxon>
        <taxon>Ceraceosoraceae</taxon>
        <taxon>Ceraceosorus</taxon>
    </lineage>
</organism>
<name>A0A316VQG6_9BASI</name>
<dbReference type="AlphaFoldDB" id="A0A316VQG6"/>
<keyword evidence="4" id="KW-1185">Reference proteome</keyword>
<protein>
    <recommendedName>
        <fullName evidence="5">Secreted protein</fullName>
    </recommendedName>
</protein>
<feature type="chain" id="PRO_5016257409" description="Secreted protein" evidence="2">
    <location>
        <begin position="36"/>
        <end position="111"/>
    </location>
</feature>
<feature type="compositionally biased region" description="Polar residues" evidence="1">
    <location>
        <begin position="92"/>
        <end position="105"/>
    </location>
</feature>
<dbReference type="GeneID" id="37033226"/>
<dbReference type="EMBL" id="KZ819442">
    <property type="protein sequence ID" value="PWN39836.1"/>
    <property type="molecule type" value="Genomic_DNA"/>
</dbReference>
<dbReference type="Proteomes" id="UP000245783">
    <property type="component" value="Unassembled WGS sequence"/>
</dbReference>
<evidence type="ECO:0000256" key="2">
    <source>
        <dbReference type="SAM" id="SignalP"/>
    </source>
</evidence>
<dbReference type="InParanoid" id="A0A316VQG6"/>
<evidence type="ECO:0000256" key="1">
    <source>
        <dbReference type="SAM" id="MobiDB-lite"/>
    </source>
</evidence>
<feature type="region of interest" description="Disordered" evidence="1">
    <location>
        <begin position="92"/>
        <end position="111"/>
    </location>
</feature>
<evidence type="ECO:0008006" key="5">
    <source>
        <dbReference type="Google" id="ProtNLM"/>
    </source>
</evidence>
<sequence>MTSRDPQVSVRVVESTSLRALLLLLLLLLVHPNICCENAARYSLEIPRLYIDLSKIPRSRSRNPRTDSACAFPALRRALHPWAAFGWRTCDEPSSTPIKMSSASRQRAPPA</sequence>
<feature type="signal peptide" evidence="2">
    <location>
        <begin position="1"/>
        <end position="35"/>
    </location>
</feature>